<sequence>MYLTRRSGNCKCSKRETKAKKKADEQQGNCDFWIKEKSLPRSNACVDIGDTFDWNDKPLPRPMSVKSYATVRQKLSHHYPNLSQIPLRISQSVTESPSLKSTDSSQTSTFGVRPVIPASYTVDTDLNSLHSSISTEKNTAGAGSGGGGGCGGASNGGYFLKNNDFSTTFNVSPQCLTNISNNNKEAYSIL</sequence>
<organism evidence="3">
    <name type="scientific">Enterobius vermicularis</name>
    <name type="common">Human pinworm</name>
    <dbReference type="NCBI Taxonomy" id="51028"/>
    <lineage>
        <taxon>Eukaryota</taxon>
        <taxon>Metazoa</taxon>
        <taxon>Ecdysozoa</taxon>
        <taxon>Nematoda</taxon>
        <taxon>Chromadorea</taxon>
        <taxon>Rhabditida</taxon>
        <taxon>Spirurina</taxon>
        <taxon>Oxyuridomorpha</taxon>
        <taxon>Oxyuroidea</taxon>
        <taxon>Oxyuridae</taxon>
        <taxon>Enterobius</taxon>
    </lineage>
</organism>
<gene>
    <name evidence="1" type="ORF">EVEC_LOCUS9176</name>
</gene>
<dbReference type="EMBL" id="UXUI01009862">
    <property type="protein sequence ID" value="VDD94425.1"/>
    <property type="molecule type" value="Genomic_DNA"/>
</dbReference>
<keyword evidence="2" id="KW-1185">Reference proteome</keyword>
<reference evidence="3" key="1">
    <citation type="submission" date="2017-02" db="UniProtKB">
        <authorList>
            <consortium name="WormBaseParasite"/>
        </authorList>
    </citation>
    <scope>IDENTIFICATION</scope>
</reference>
<dbReference type="Proteomes" id="UP000274131">
    <property type="component" value="Unassembled WGS sequence"/>
</dbReference>
<reference evidence="1 2" key="2">
    <citation type="submission" date="2018-10" db="EMBL/GenBank/DDBJ databases">
        <authorList>
            <consortium name="Pathogen Informatics"/>
        </authorList>
    </citation>
    <scope>NUCLEOTIDE SEQUENCE [LARGE SCALE GENOMIC DNA]</scope>
</reference>
<dbReference type="AlphaFoldDB" id="A0A0N4VG83"/>
<protein>
    <submittedName>
        <fullName evidence="1 3">Uncharacterized protein</fullName>
    </submittedName>
</protein>
<dbReference type="WBParaSite" id="EVEC_0000977901-mRNA-1">
    <property type="protein sequence ID" value="EVEC_0000977901-mRNA-1"/>
    <property type="gene ID" value="EVEC_0000977901"/>
</dbReference>
<evidence type="ECO:0000313" key="1">
    <source>
        <dbReference type="EMBL" id="VDD94425.1"/>
    </source>
</evidence>
<accession>A0A0N4VG83</accession>
<evidence type="ECO:0000313" key="3">
    <source>
        <dbReference type="WBParaSite" id="EVEC_0000977901-mRNA-1"/>
    </source>
</evidence>
<name>A0A0N4VG83_ENTVE</name>
<proteinExistence type="predicted"/>
<evidence type="ECO:0000313" key="2">
    <source>
        <dbReference type="Proteomes" id="UP000274131"/>
    </source>
</evidence>